<protein>
    <submittedName>
        <fullName evidence="1">Uncharacterized protein</fullName>
    </submittedName>
</protein>
<keyword evidence="2" id="KW-1185">Reference proteome</keyword>
<dbReference type="EMBL" id="BLKM01000655">
    <property type="protein sequence ID" value="GFG36753.1"/>
    <property type="molecule type" value="Genomic_DNA"/>
</dbReference>
<dbReference type="OrthoDB" id="10039452at2759"/>
<dbReference type="AlphaFoldDB" id="A0A6L2PVU0"/>
<sequence>MCQPCDVCFYRQVKNYIGKFHNCQVLIAAKRELSSREDCIKMHALIHNQLQAPIYRNTIKYAWYAAKLITPREVFCIVNQVAFPDEASFRAFAAFTTSTIPTPASPLPKPDMLQAHEEVPVTIKSSTQQRSCV</sequence>
<gene>
    <name evidence="1" type="ORF">Cfor_09455</name>
</gene>
<dbReference type="InParanoid" id="A0A6L2PVU0"/>
<reference evidence="2" key="1">
    <citation type="submission" date="2020-01" db="EMBL/GenBank/DDBJ databases">
        <title>Draft genome sequence of the Termite Coptotermes fromosanus.</title>
        <authorList>
            <person name="Itakura S."/>
            <person name="Yosikawa Y."/>
            <person name="Umezawa K."/>
        </authorList>
    </citation>
    <scope>NUCLEOTIDE SEQUENCE [LARGE SCALE GENOMIC DNA]</scope>
</reference>
<accession>A0A6L2PVU0</accession>
<evidence type="ECO:0000313" key="1">
    <source>
        <dbReference type="EMBL" id="GFG36753.1"/>
    </source>
</evidence>
<dbReference type="Proteomes" id="UP000502823">
    <property type="component" value="Unassembled WGS sequence"/>
</dbReference>
<name>A0A6L2PVU0_COPFO</name>
<organism evidence="1 2">
    <name type="scientific">Coptotermes formosanus</name>
    <name type="common">Formosan subterranean termite</name>
    <dbReference type="NCBI Taxonomy" id="36987"/>
    <lineage>
        <taxon>Eukaryota</taxon>
        <taxon>Metazoa</taxon>
        <taxon>Ecdysozoa</taxon>
        <taxon>Arthropoda</taxon>
        <taxon>Hexapoda</taxon>
        <taxon>Insecta</taxon>
        <taxon>Pterygota</taxon>
        <taxon>Neoptera</taxon>
        <taxon>Polyneoptera</taxon>
        <taxon>Dictyoptera</taxon>
        <taxon>Blattodea</taxon>
        <taxon>Blattoidea</taxon>
        <taxon>Termitoidae</taxon>
        <taxon>Rhinotermitidae</taxon>
        <taxon>Coptotermes</taxon>
    </lineage>
</organism>
<proteinExistence type="predicted"/>
<evidence type="ECO:0000313" key="2">
    <source>
        <dbReference type="Proteomes" id="UP000502823"/>
    </source>
</evidence>
<comment type="caution">
    <text evidence="1">The sequence shown here is derived from an EMBL/GenBank/DDBJ whole genome shotgun (WGS) entry which is preliminary data.</text>
</comment>